<dbReference type="InterPro" id="IPR005790">
    <property type="entry name" value="DNA_polIII_delta"/>
</dbReference>
<comment type="similarity">
    <text evidence="6">Belongs to the DNA polymerase HolA subunit family.</text>
</comment>
<dbReference type="CDD" id="cd18138">
    <property type="entry name" value="HLD_clamp_pol_III_delta"/>
    <property type="match status" value="1"/>
</dbReference>
<proteinExistence type="inferred from homology"/>
<dbReference type="SUPFAM" id="SSF52540">
    <property type="entry name" value="P-loop containing nucleoside triphosphate hydrolases"/>
    <property type="match status" value="1"/>
</dbReference>
<evidence type="ECO:0000259" key="8">
    <source>
        <dbReference type="Pfam" id="PF21694"/>
    </source>
</evidence>
<keyword evidence="5" id="KW-0239">DNA-directed DNA polymerase</keyword>
<keyword evidence="4" id="KW-0235">DNA replication</keyword>
<dbReference type="GO" id="GO:0006261">
    <property type="term" value="P:DNA-templated DNA replication"/>
    <property type="evidence" value="ECO:0007669"/>
    <property type="project" value="TreeGrafter"/>
</dbReference>
<accession>A0AAE6FTK0</accession>
<dbReference type="InterPro" id="IPR008921">
    <property type="entry name" value="DNA_pol3_clamp-load_cplx_C"/>
</dbReference>
<dbReference type="Gene3D" id="1.10.8.60">
    <property type="match status" value="1"/>
</dbReference>
<evidence type="ECO:0000313" key="9">
    <source>
        <dbReference type="EMBL" id="QDD13803.1"/>
    </source>
</evidence>
<evidence type="ECO:0000256" key="3">
    <source>
        <dbReference type="ARBA" id="ARBA00022695"/>
    </source>
</evidence>
<dbReference type="NCBIfam" id="TIGR01128">
    <property type="entry name" value="holA"/>
    <property type="match status" value="1"/>
</dbReference>
<protein>
    <recommendedName>
        <fullName evidence="1">DNA-directed DNA polymerase</fullName>
        <ecNumber evidence="1">2.7.7.7</ecNumber>
    </recommendedName>
</protein>
<dbReference type="PANTHER" id="PTHR34388">
    <property type="entry name" value="DNA POLYMERASE III SUBUNIT DELTA"/>
    <property type="match status" value="1"/>
</dbReference>
<dbReference type="PANTHER" id="PTHR34388:SF1">
    <property type="entry name" value="DNA POLYMERASE III SUBUNIT DELTA"/>
    <property type="match status" value="1"/>
</dbReference>
<reference evidence="9 10" key="1">
    <citation type="journal article" date="2019" name="ISME J.">
        <title>Evolution in action: habitat transition from sediment to the pelagial leads to genome streamlining in Methylophilaceae.</title>
        <authorList>
            <person name="Salcher M."/>
            <person name="Schaefle D."/>
            <person name="Kaspar M."/>
            <person name="Neuenschwander S.M."/>
            <person name="Ghai R."/>
        </authorList>
    </citation>
    <scope>NUCLEOTIDE SEQUENCE [LARGE SCALE GENOMIC DNA]</scope>
    <source>
        <strain evidence="9 10">MMS-RI-1</strain>
    </source>
</reference>
<dbReference type="InterPro" id="IPR048466">
    <property type="entry name" value="DNA_pol3_delta-like_C"/>
</dbReference>
<organism evidence="9 10">
    <name type="scientific">Candidatus Methylopumilus rimovensis</name>
    <dbReference type="NCBI Taxonomy" id="2588535"/>
    <lineage>
        <taxon>Bacteria</taxon>
        <taxon>Pseudomonadati</taxon>
        <taxon>Pseudomonadota</taxon>
        <taxon>Betaproteobacteria</taxon>
        <taxon>Nitrosomonadales</taxon>
        <taxon>Methylophilaceae</taxon>
        <taxon>Candidatus Methylopumilus</taxon>
    </lineage>
</organism>
<keyword evidence="10" id="KW-1185">Reference proteome</keyword>
<evidence type="ECO:0000256" key="4">
    <source>
        <dbReference type="ARBA" id="ARBA00022705"/>
    </source>
</evidence>
<evidence type="ECO:0000256" key="7">
    <source>
        <dbReference type="ARBA" id="ARBA00049244"/>
    </source>
</evidence>
<dbReference type="GO" id="GO:0003677">
    <property type="term" value="F:DNA binding"/>
    <property type="evidence" value="ECO:0007669"/>
    <property type="project" value="InterPro"/>
</dbReference>
<evidence type="ECO:0000256" key="6">
    <source>
        <dbReference type="ARBA" id="ARBA00034754"/>
    </source>
</evidence>
<sequence length="342" mass="39168">MAVFDSEAFSKELQKNQQSKFLLLGDEALSRKEAFDIIRQFAKELCYTEKLSFTVDRYFKWDQCASSLRSQGLFSQKRIIEIIIPSGKINAEGGESFYEIIQNFSQDDLIVVHLPQIDKETKLQKWFKEIEKIAYTIRLDEIKPSELPFWLKKRASLLSINLDEGSIQLISQFVHGNMLAADQELNKLALLFPSQSISYEKVSQSISNVSRYDAFELTEYVLNGDQMKTISTLNFLKEEGQNPISITSSLSWVLKPMLEIKELDFRGQSLENHLTKSRIFGDKLLFTKQALSFFSLKHLRAAIQKLSEIDKISKGVSPGDAWLEMTRLCLGLAKIASRGRKI</sequence>
<evidence type="ECO:0000256" key="5">
    <source>
        <dbReference type="ARBA" id="ARBA00022932"/>
    </source>
</evidence>
<comment type="catalytic activity">
    <reaction evidence="7">
        <text>DNA(n) + a 2'-deoxyribonucleoside 5'-triphosphate = DNA(n+1) + diphosphate</text>
        <dbReference type="Rhea" id="RHEA:22508"/>
        <dbReference type="Rhea" id="RHEA-COMP:17339"/>
        <dbReference type="Rhea" id="RHEA-COMP:17340"/>
        <dbReference type="ChEBI" id="CHEBI:33019"/>
        <dbReference type="ChEBI" id="CHEBI:61560"/>
        <dbReference type="ChEBI" id="CHEBI:173112"/>
        <dbReference type="EC" id="2.7.7.7"/>
    </reaction>
</comment>
<gene>
    <name evidence="9" type="primary">holA</name>
    <name evidence="9" type="ORF">FIT61_05095</name>
</gene>
<dbReference type="RefSeq" id="WP_139883641.1">
    <property type="nucleotide sequence ID" value="NZ_CP040986.1"/>
</dbReference>
<dbReference type="GO" id="GO:0003887">
    <property type="term" value="F:DNA-directed DNA polymerase activity"/>
    <property type="evidence" value="ECO:0007669"/>
    <property type="project" value="UniProtKB-KW"/>
</dbReference>
<evidence type="ECO:0000256" key="1">
    <source>
        <dbReference type="ARBA" id="ARBA00012417"/>
    </source>
</evidence>
<dbReference type="EMBL" id="CP040986">
    <property type="protein sequence ID" value="QDD13803.1"/>
    <property type="molecule type" value="Genomic_DNA"/>
</dbReference>
<dbReference type="Gene3D" id="1.20.272.10">
    <property type="match status" value="1"/>
</dbReference>
<evidence type="ECO:0000256" key="2">
    <source>
        <dbReference type="ARBA" id="ARBA00022679"/>
    </source>
</evidence>
<dbReference type="GO" id="GO:0009360">
    <property type="term" value="C:DNA polymerase III complex"/>
    <property type="evidence" value="ECO:0007669"/>
    <property type="project" value="TreeGrafter"/>
</dbReference>
<keyword evidence="2 9" id="KW-0808">Transferase</keyword>
<feature type="domain" description="DNA polymerase III delta subunit-like C-terminal" evidence="8">
    <location>
        <begin position="213"/>
        <end position="314"/>
    </location>
</feature>
<name>A0AAE6FTK0_9PROT</name>
<dbReference type="Pfam" id="PF21694">
    <property type="entry name" value="DNA_pol3_delta_C"/>
    <property type="match status" value="1"/>
</dbReference>
<dbReference type="EC" id="2.7.7.7" evidence="1"/>
<dbReference type="AlphaFoldDB" id="A0AAE6FTK0"/>
<dbReference type="KEGG" id="mrk:FIT61_05095"/>
<evidence type="ECO:0000313" key="10">
    <source>
        <dbReference type="Proteomes" id="UP000312102"/>
    </source>
</evidence>
<dbReference type="Gene3D" id="3.40.50.300">
    <property type="entry name" value="P-loop containing nucleotide triphosphate hydrolases"/>
    <property type="match status" value="1"/>
</dbReference>
<keyword evidence="3 9" id="KW-0548">Nucleotidyltransferase</keyword>
<dbReference type="Proteomes" id="UP000312102">
    <property type="component" value="Chromosome"/>
</dbReference>
<dbReference type="InterPro" id="IPR027417">
    <property type="entry name" value="P-loop_NTPase"/>
</dbReference>
<dbReference type="SUPFAM" id="SSF48019">
    <property type="entry name" value="post-AAA+ oligomerization domain-like"/>
    <property type="match status" value="1"/>
</dbReference>